<keyword evidence="5 10" id="KW-0460">Magnesium</keyword>
<dbReference type="OrthoDB" id="9810880at2"/>
<dbReference type="InterPro" id="IPR022998">
    <property type="entry name" value="ThiamineP_synth_TenI"/>
</dbReference>
<comment type="similarity">
    <text evidence="10 11">Belongs to the thiamine-phosphate synthase family.</text>
</comment>
<evidence type="ECO:0000313" key="15">
    <source>
        <dbReference type="Proteomes" id="UP000001693"/>
    </source>
</evidence>
<dbReference type="KEGG" id="lch:Lcho_2205"/>
<feature type="binding site" evidence="10">
    <location>
        <position position="171"/>
    </location>
    <ligand>
        <name>2-[(2R,5Z)-2-carboxy-4-methylthiazol-5(2H)-ylidene]ethyl phosphate</name>
        <dbReference type="ChEBI" id="CHEBI:62899"/>
    </ligand>
</feature>
<dbReference type="GO" id="GO:0000287">
    <property type="term" value="F:magnesium ion binding"/>
    <property type="evidence" value="ECO:0007669"/>
    <property type="project" value="UniProtKB-UniRule"/>
</dbReference>
<keyword evidence="4 10" id="KW-0479">Metal-binding</keyword>
<dbReference type="FunFam" id="3.20.20.70:FF:000096">
    <property type="entry name" value="Thiamine-phosphate synthase"/>
    <property type="match status" value="1"/>
</dbReference>
<evidence type="ECO:0000256" key="2">
    <source>
        <dbReference type="ARBA" id="ARBA00005165"/>
    </source>
</evidence>
<gene>
    <name evidence="10" type="primary">thiE</name>
    <name evidence="14" type="ordered locus">Lcho_2205</name>
</gene>
<name>B1Y3E3_LEPCP</name>
<evidence type="ECO:0000256" key="3">
    <source>
        <dbReference type="ARBA" id="ARBA00022679"/>
    </source>
</evidence>
<evidence type="ECO:0000256" key="7">
    <source>
        <dbReference type="ARBA" id="ARBA00047334"/>
    </source>
</evidence>
<dbReference type="GO" id="GO:0009228">
    <property type="term" value="P:thiamine biosynthetic process"/>
    <property type="evidence" value="ECO:0007669"/>
    <property type="project" value="UniProtKB-KW"/>
</dbReference>
<keyword evidence="15" id="KW-1185">Reference proteome</keyword>
<dbReference type="GO" id="GO:0005737">
    <property type="term" value="C:cytoplasm"/>
    <property type="evidence" value="ECO:0007669"/>
    <property type="project" value="TreeGrafter"/>
</dbReference>
<evidence type="ECO:0000256" key="8">
    <source>
        <dbReference type="ARBA" id="ARBA00047851"/>
    </source>
</evidence>
<comment type="function">
    <text evidence="1 10">Condenses 4-methyl-5-(beta-hydroxyethyl)thiazole monophosphate (THZ-P) and 2-methyl-4-amino-5-hydroxymethyl pyrimidine pyrophosphate (HMP-PP) to form thiamine monophosphate (TMP).</text>
</comment>
<feature type="binding site" evidence="10">
    <location>
        <position position="143"/>
    </location>
    <ligand>
        <name>4-amino-2-methyl-5-(diphosphooxymethyl)pyrimidine</name>
        <dbReference type="ChEBI" id="CHEBI:57841"/>
    </ligand>
</feature>
<dbReference type="GO" id="GO:0009229">
    <property type="term" value="P:thiamine diphosphate biosynthetic process"/>
    <property type="evidence" value="ECO:0007669"/>
    <property type="project" value="UniProtKB-UniRule"/>
</dbReference>
<evidence type="ECO:0000256" key="11">
    <source>
        <dbReference type="RuleBase" id="RU003826"/>
    </source>
</evidence>
<dbReference type="InterPro" id="IPR034291">
    <property type="entry name" value="TMP_synthase"/>
</dbReference>
<dbReference type="EMBL" id="CP001013">
    <property type="protein sequence ID" value="ACB34471.1"/>
    <property type="molecule type" value="Genomic_DNA"/>
</dbReference>
<dbReference type="InterPro" id="IPR013785">
    <property type="entry name" value="Aldolase_TIM"/>
</dbReference>
<dbReference type="Proteomes" id="UP000001693">
    <property type="component" value="Chromosome"/>
</dbReference>
<comment type="cofactor">
    <cofactor evidence="10">
        <name>Mg(2+)</name>
        <dbReference type="ChEBI" id="CHEBI:18420"/>
    </cofactor>
    <text evidence="10">Binds 1 Mg(2+) ion per subunit.</text>
</comment>
<feature type="binding site" evidence="10">
    <location>
        <position position="77"/>
    </location>
    <ligand>
        <name>4-amino-2-methyl-5-(diphosphooxymethyl)pyrimidine</name>
        <dbReference type="ChEBI" id="CHEBI:57841"/>
    </ligand>
</feature>
<reference evidence="14 15" key="1">
    <citation type="submission" date="2008-03" db="EMBL/GenBank/DDBJ databases">
        <title>Complete sequence of Leptothrix cholodnii SP-6.</title>
        <authorList>
            <consortium name="US DOE Joint Genome Institute"/>
            <person name="Copeland A."/>
            <person name="Lucas S."/>
            <person name="Lapidus A."/>
            <person name="Glavina del Rio T."/>
            <person name="Dalin E."/>
            <person name="Tice H."/>
            <person name="Bruce D."/>
            <person name="Goodwin L."/>
            <person name="Pitluck S."/>
            <person name="Chertkov O."/>
            <person name="Brettin T."/>
            <person name="Detter J.C."/>
            <person name="Han C."/>
            <person name="Kuske C.R."/>
            <person name="Schmutz J."/>
            <person name="Larimer F."/>
            <person name="Land M."/>
            <person name="Hauser L."/>
            <person name="Kyrpides N."/>
            <person name="Lykidis A."/>
            <person name="Emerson D."/>
            <person name="Richardson P."/>
        </authorList>
    </citation>
    <scope>NUCLEOTIDE SEQUENCE [LARGE SCALE GENOMIC DNA]</scope>
    <source>
        <strain evidence="15">ATCC 51168 / LMG 8142 / SP-6</strain>
    </source>
</reference>
<dbReference type="EC" id="2.5.1.3" evidence="10"/>
<evidence type="ECO:0000256" key="10">
    <source>
        <dbReference type="HAMAP-Rule" id="MF_00097"/>
    </source>
</evidence>
<feature type="binding site" evidence="10">
    <location>
        <begin position="140"/>
        <end position="142"/>
    </location>
    <ligand>
        <name>2-[(2R,5Z)-2-carboxy-4-methylthiazol-5(2H)-ylidene]ethyl phosphate</name>
        <dbReference type="ChEBI" id="CHEBI:62899"/>
    </ligand>
</feature>
<dbReference type="HOGENOM" id="CLU_018272_3_2_4"/>
<feature type="domain" description="Thiamine phosphate synthase/TenI" evidence="13">
    <location>
        <begin position="15"/>
        <end position="194"/>
    </location>
</feature>
<proteinExistence type="inferred from homology"/>
<dbReference type="Pfam" id="PF02581">
    <property type="entry name" value="TMP-TENI"/>
    <property type="match status" value="1"/>
</dbReference>
<dbReference type="CDD" id="cd00564">
    <property type="entry name" value="TMP_TenI"/>
    <property type="match status" value="1"/>
</dbReference>
<feature type="binding site" evidence="10">
    <location>
        <position position="115"/>
    </location>
    <ligand>
        <name>4-amino-2-methyl-5-(diphosphooxymethyl)pyrimidine</name>
        <dbReference type="ChEBI" id="CHEBI:57841"/>
    </ligand>
</feature>
<feature type="binding site" evidence="10">
    <location>
        <position position="97"/>
    </location>
    <ligand>
        <name>Mg(2+)</name>
        <dbReference type="ChEBI" id="CHEBI:18420"/>
    </ligand>
</feature>
<comment type="pathway">
    <text evidence="2 10 12">Cofactor biosynthesis; thiamine diphosphate biosynthesis; thiamine phosphate from 4-amino-2-methyl-5-diphosphomethylpyrimidine and 4-methyl-5-(2-phosphoethyl)-thiazole: step 1/1.</text>
</comment>
<dbReference type="HAMAP" id="MF_00097">
    <property type="entry name" value="TMP_synthase"/>
    <property type="match status" value="1"/>
</dbReference>
<evidence type="ECO:0000256" key="5">
    <source>
        <dbReference type="ARBA" id="ARBA00022842"/>
    </source>
</evidence>
<dbReference type="SUPFAM" id="SSF51391">
    <property type="entry name" value="Thiamin phosphate synthase"/>
    <property type="match status" value="1"/>
</dbReference>
<evidence type="ECO:0000259" key="13">
    <source>
        <dbReference type="Pfam" id="PF02581"/>
    </source>
</evidence>
<protein>
    <recommendedName>
        <fullName evidence="10">Thiamine-phosphate synthase</fullName>
        <shortName evidence="10">TP synthase</shortName>
        <shortName evidence="10">TPS</shortName>
        <ecNumber evidence="10">2.5.1.3</ecNumber>
    </recommendedName>
    <alternativeName>
        <fullName evidence="10">Thiamine-phosphate pyrophosphorylase</fullName>
        <shortName evidence="10">TMP pyrophosphorylase</shortName>
        <shortName evidence="10">TMP-PPase</shortName>
    </alternativeName>
</protein>
<dbReference type="RefSeq" id="WP_012347231.1">
    <property type="nucleotide sequence ID" value="NC_010524.1"/>
</dbReference>
<feature type="binding site" evidence="10">
    <location>
        <position position="78"/>
    </location>
    <ligand>
        <name>Mg(2+)</name>
        <dbReference type="ChEBI" id="CHEBI:18420"/>
    </ligand>
</feature>
<evidence type="ECO:0000256" key="9">
    <source>
        <dbReference type="ARBA" id="ARBA00047883"/>
    </source>
</evidence>
<dbReference type="UniPathway" id="UPA00060">
    <property type="reaction ID" value="UER00141"/>
</dbReference>
<accession>B1Y3E3</accession>
<keyword evidence="6 10" id="KW-0784">Thiamine biosynthesis</keyword>
<dbReference type="NCBIfam" id="TIGR00693">
    <property type="entry name" value="thiE"/>
    <property type="match status" value="1"/>
</dbReference>
<evidence type="ECO:0000256" key="4">
    <source>
        <dbReference type="ARBA" id="ARBA00022723"/>
    </source>
</evidence>
<dbReference type="STRING" id="395495.Lcho_2205"/>
<dbReference type="InterPro" id="IPR036206">
    <property type="entry name" value="ThiamineP_synth_sf"/>
</dbReference>
<dbReference type="AlphaFoldDB" id="B1Y3E3"/>
<evidence type="ECO:0000256" key="1">
    <source>
        <dbReference type="ARBA" id="ARBA00003814"/>
    </source>
</evidence>
<evidence type="ECO:0000256" key="12">
    <source>
        <dbReference type="RuleBase" id="RU004253"/>
    </source>
</evidence>
<keyword evidence="3 10" id="KW-0808">Transferase</keyword>
<sequence>MADRLPTRWQPRHALCLVTDGSLCAPRTLVEVVSAALQGGVGMVQLREKKLDSRAFVERARAIQALTASAGVPLVINDRLDIALVVGADGLHVGQSDLSVADVRLWLPDALVGLSIESMADLLAAPAGVDYLGVSPVFATATKADAAAALGLEGLAAIRAATRLPLVAIGGIGAHNARAVLRHGADSLAVVSAICAAADPRAAAAELAGCIESESNSRPS</sequence>
<dbReference type="eggNOG" id="COG0352">
    <property type="taxonomic scope" value="Bacteria"/>
</dbReference>
<evidence type="ECO:0000313" key="14">
    <source>
        <dbReference type="EMBL" id="ACB34471.1"/>
    </source>
</evidence>
<dbReference type="GO" id="GO:0004789">
    <property type="term" value="F:thiamine-phosphate diphosphorylase activity"/>
    <property type="evidence" value="ECO:0007669"/>
    <property type="project" value="UniProtKB-UniRule"/>
</dbReference>
<comment type="catalytic activity">
    <reaction evidence="8 10 11">
        <text>2-(2-carboxy-4-methylthiazol-5-yl)ethyl phosphate + 4-amino-2-methyl-5-(diphosphooxymethyl)pyrimidine + 2 H(+) = thiamine phosphate + CO2 + diphosphate</text>
        <dbReference type="Rhea" id="RHEA:47848"/>
        <dbReference type="ChEBI" id="CHEBI:15378"/>
        <dbReference type="ChEBI" id="CHEBI:16526"/>
        <dbReference type="ChEBI" id="CHEBI:33019"/>
        <dbReference type="ChEBI" id="CHEBI:37575"/>
        <dbReference type="ChEBI" id="CHEBI:57841"/>
        <dbReference type="ChEBI" id="CHEBI:62890"/>
        <dbReference type="EC" id="2.5.1.3"/>
    </reaction>
</comment>
<dbReference type="PANTHER" id="PTHR20857">
    <property type="entry name" value="THIAMINE-PHOSPHATE PYROPHOSPHORYLASE"/>
    <property type="match status" value="1"/>
</dbReference>
<comment type="catalytic activity">
    <reaction evidence="9 10 11">
        <text>2-[(2R,5Z)-2-carboxy-4-methylthiazol-5(2H)-ylidene]ethyl phosphate + 4-amino-2-methyl-5-(diphosphooxymethyl)pyrimidine + 2 H(+) = thiamine phosphate + CO2 + diphosphate</text>
        <dbReference type="Rhea" id="RHEA:47844"/>
        <dbReference type="ChEBI" id="CHEBI:15378"/>
        <dbReference type="ChEBI" id="CHEBI:16526"/>
        <dbReference type="ChEBI" id="CHEBI:33019"/>
        <dbReference type="ChEBI" id="CHEBI:37575"/>
        <dbReference type="ChEBI" id="CHEBI:57841"/>
        <dbReference type="ChEBI" id="CHEBI:62899"/>
        <dbReference type="EC" id="2.5.1.3"/>
    </reaction>
</comment>
<feature type="binding site" evidence="10">
    <location>
        <begin position="191"/>
        <end position="192"/>
    </location>
    <ligand>
        <name>2-[(2R,5Z)-2-carboxy-4-methylthiazol-5(2H)-ylidene]ethyl phosphate</name>
        <dbReference type="ChEBI" id="CHEBI:62899"/>
    </ligand>
</feature>
<evidence type="ECO:0000256" key="6">
    <source>
        <dbReference type="ARBA" id="ARBA00022977"/>
    </source>
</evidence>
<dbReference type="Gene3D" id="3.20.20.70">
    <property type="entry name" value="Aldolase class I"/>
    <property type="match status" value="1"/>
</dbReference>
<organism evidence="14 15">
    <name type="scientific">Leptothrix cholodnii (strain ATCC 51168 / LMG 8142 / SP-6)</name>
    <name type="common">Leptothrix discophora (strain SP-6)</name>
    <dbReference type="NCBI Taxonomy" id="395495"/>
    <lineage>
        <taxon>Bacteria</taxon>
        <taxon>Pseudomonadati</taxon>
        <taxon>Pseudomonadota</taxon>
        <taxon>Betaproteobacteria</taxon>
        <taxon>Burkholderiales</taxon>
        <taxon>Sphaerotilaceae</taxon>
        <taxon>Leptothrix</taxon>
    </lineage>
</organism>
<feature type="binding site" evidence="10">
    <location>
        <begin position="45"/>
        <end position="49"/>
    </location>
    <ligand>
        <name>4-amino-2-methyl-5-(diphosphooxymethyl)pyrimidine</name>
        <dbReference type="ChEBI" id="CHEBI:57841"/>
    </ligand>
</feature>
<comment type="catalytic activity">
    <reaction evidence="7 10 11">
        <text>4-methyl-5-(2-phosphooxyethyl)-thiazole + 4-amino-2-methyl-5-(diphosphooxymethyl)pyrimidine + H(+) = thiamine phosphate + diphosphate</text>
        <dbReference type="Rhea" id="RHEA:22328"/>
        <dbReference type="ChEBI" id="CHEBI:15378"/>
        <dbReference type="ChEBI" id="CHEBI:33019"/>
        <dbReference type="ChEBI" id="CHEBI:37575"/>
        <dbReference type="ChEBI" id="CHEBI:57841"/>
        <dbReference type="ChEBI" id="CHEBI:58296"/>
        <dbReference type="EC" id="2.5.1.3"/>
    </reaction>
</comment>
<dbReference type="PANTHER" id="PTHR20857:SF15">
    <property type="entry name" value="THIAMINE-PHOSPHATE SYNTHASE"/>
    <property type="match status" value="1"/>
</dbReference>